<protein>
    <submittedName>
        <fullName evidence="2">Uncharacterized protein</fullName>
    </submittedName>
</protein>
<dbReference type="AlphaFoldDB" id="A0A9P6IUF0"/>
<dbReference type="Proteomes" id="UP000738359">
    <property type="component" value="Unassembled WGS sequence"/>
</dbReference>
<keyword evidence="3" id="KW-1185">Reference proteome</keyword>
<accession>A0A9P6IUF0</accession>
<feature type="signal peptide" evidence="1">
    <location>
        <begin position="1"/>
        <end position="23"/>
    </location>
</feature>
<comment type="caution">
    <text evidence="2">The sequence shown here is derived from an EMBL/GenBank/DDBJ whole genome shotgun (WGS) entry which is preliminary data.</text>
</comment>
<dbReference type="OrthoDB" id="2404630at2759"/>
<evidence type="ECO:0000313" key="2">
    <source>
        <dbReference type="EMBL" id="KAF9948222.1"/>
    </source>
</evidence>
<name>A0A9P6IUF0_MORAP</name>
<dbReference type="EMBL" id="JAAAHY010001554">
    <property type="protein sequence ID" value="KAF9948222.1"/>
    <property type="molecule type" value="Genomic_DNA"/>
</dbReference>
<feature type="chain" id="PRO_5040451372" evidence="1">
    <location>
        <begin position="24"/>
        <end position="151"/>
    </location>
</feature>
<reference evidence="2" key="1">
    <citation type="journal article" date="2020" name="Fungal Divers.">
        <title>Resolving the Mortierellaceae phylogeny through synthesis of multi-gene phylogenetics and phylogenomics.</title>
        <authorList>
            <person name="Vandepol N."/>
            <person name="Liber J."/>
            <person name="Desiro A."/>
            <person name="Na H."/>
            <person name="Kennedy M."/>
            <person name="Barry K."/>
            <person name="Grigoriev I.V."/>
            <person name="Miller A.N."/>
            <person name="O'Donnell K."/>
            <person name="Stajich J.E."/>
            <person name="Bonito G."/>
        </authorList>
    </citation>
    <scope>NUCLEOTIDE SEQUENCE</scope>
    <source>
        <strain evidence="2">CK1249</strain>
    </source>
</reference>
<gene>
    <name evidence="2" type="ORF">BGZ70_002308</name>
</gene>
<evidence type="ECO:0000256" key="1">
    <source>
        <dbReference type="SAM" id="SignalP"/>
    </source>
</evidence>
<keyword evidence="1" id="KW-0732">Signal</keyword>
<proteinExistence type="predicted"/>
<sequence>MRSASSSLPLLVTLLVAVVAVSAQQQPETPLPCYHEKCTPLVDSVKECQITVDTNTGDINFPVADNSTAATDKCLCKQAIVDLFDPCFNCGAENQKIEDRFSTAKLVDSCNVIFGQGTVKMPGSAAASSSIRVGSLTLAAASIVLSMVILA</sequence>
<organism evidence="2 3">
    <name type="scientific">Mortierella alpina</name>
    <name type="common">Oleaginous fungus</name>
    <name type="synonym">Mortierella renispora</name>
    <dbReference type="NCBI Taxonomy" id="64518"/>
    <lineage>
        <taxon>Eukaryota</taxon>
        <taxon>Fungi</taxon>
        <taxon>Fungi incertae sedis</taxon>
        <taxon>Mucoromycota</taxon>
        <taxon>Mortierellomycotina</taxon>
        <taxon>Mortierellomycetes</taxon>
        <taxon>Mortierellales</taxon>
        <taxon>Mortierellaceae</taxon>
        <taxon>Mortierella</taxon>
    </lineage>
</organism>
<evidence type="ECO:0000313" key="3">
    <source>
        <dbReference type="Proteomes" id="UP000738359"/>
    </source>
</evidence>